<feature type="transmembrane region" description="Helical" evidence="1">
    <location>
        <begin position="65"/>
        <end position="84"/>
    </location>
</feature>
<gene>
    <name evidence="2" type="ORF">KDL01_38055</name>
</gene>
<dbReference type="AlphaFoldDB" id="A0A941IT00"/>
<evidence type="ECO:0000256" key="1">
    <source>
        <dbReference type="SAM" id="Phobius"/>
    </source>
</evidence>
<accession>A0A941IT00</accession>
<keyword evidence="1" id="KW-0812">Transmembrane</keyword>
<dbReference type="RefSeq" id="WP_212533570.1">
    <property type="nucleotide sequence ID" value="NZ_JAGSOG010000382.1"/>
</dbReference>
<feature type="transmembrane region" description="Helical" evidence="1">
    <location>
        <begin position="131"/>
        <end position="156"/>
    </location>
</feature>
<feature type="transmembrane region" description="Helical" evidence="1">
    <location>
        <begin position="20"/>
        <end position="42"/>
    </location>
</feature>
<evidence type="ECO:0000313" key="2">
    <source>
        <dbReference type="EMBL" id="MBR7839129.1"/>
    </source>
</evidence>
<keyword evidence="3" id="KW-1185">Reference proteome</keyword>
<dbReference type="Proteomes" id="UP000675781">
    <property type="component" value="Unassembled WGS sequence"/>
</dbReference>
<sequence>MTGAAKEAELESGHPARQVVRMAMTLIGVVALVAGAFVDWVAQRVGDDMSLKALVATGFPARGDFVKTVGALTILIALVGLLALVDRTGWLTRLAGAAALVVFVMFAVQAYRTYGHDMGTAYHHTRAGAWLLLGGGAVLLIGGFFGARVVTVPATVKTERGKRSKRGKVAARESKA</sequence>
<proteinExistence type="predicted"/>
<organism evidence="2 3">
    <name type="scientific">Actinospica durhamensis</name>
    <dbReference type="NCBI Taxonomy" id="1508375"/>
    <lineage>
        <taxon>Bacteria</taxon>
        <taxon>Bacillati</taxon>
        <taxon>Actinomycetota</taxon>
        <taxon>Actinomycetes</taxon>
        <taxon>Catenulisporales</taxon>
        <taxon>Actinospicaceae</taxon>
        <taxon>Actinospica</taxon>
    </lineage>
</organism>
<dbReference type="EMBL" id="JAGSOG010000382">
    <property type="protein sequence ID" value="MBR7839129.1"/>
    <property type="molecule type" value="Genomic_DNA"/>
</dbReference>
<feature type="transmembrane region" description="Helical" evidence="1">
    <location>
        <begin position="91"/>
        <end position="111"/>
    </location>
</feature>
<name>A0A941IT00_9ACTN</name>
<keyword evidence="1" id="KW-0472">Membrane</keyword>
<reference evidence="2" key="1">
    <citation type="submission" date="2021-04" db="EMBL/GenBank/DDBJ databases">
        <title>Genome based classification of Actinospica acidithermotolerans sp. nov., an actinobacterium isolated from an Indonesian hot spring.</title>
        <authorList>
            <person name="Kusuma A.B."/>
            <person name="Putra K.E."/>
            <person name="Nafisah S."/>
            <person name="Loh J."/>
            <person name="Nouioui I."/>
            <person name="Goodfellow M."/>
        </authorList>
    </citation>
    <scope>NUCLEOTIDE SEQUENCE</scope>
    <source>
        <strain evidence="2">CSCA 57</strain>
    </source>
</reference>
<protein>
    <submittedName>
        <fullName evidence="2">Uncharacterized protein</fullName>
    </submittedName>
</protein>
<evidence type="ECO:0000313" key="3">
    <source>
        <dbReference type="Proteomes" id="UP000675781"/>
    </source>
</evidence>
<keyword evidence="1" id="KW-1133">Transmembrane helix</keyword>
<comment type="caution">
    <text evidence="2">The sequence shown here is derived from an EMBL/GenBank/DDBJ whole genome shotgun (WGS) entry which is preliminary data.</text>
</comment>